<proteinExistence type="predicted"/>
<reference evidence="2 3" key="1">
    <citation type="journal article" date="2016" name="Nat. Commun.">
        <title>Thousands of microbial genomes shed light on interconnected biogeochemical processes in an aquifer system.</title>
        <authorList>
            <person name="Anantharaman K."/>
            <person name="Brown C.T."/>
            <person name="Hug L.A."/>
            <person name="Sharon I."/>
            <person name="Castelle C.J."/>
            <person name="Probst A.J."/>
            <person name="Thomas B.C."/>
            <person name="Singh A."/>
            <person name="Wilkins M.J."/>
            <person name="Karaoz U."/>
            <person name="Brodie E.L."/>
            <person name="Williams K.H."/>
            <person name="Hubbard S.S."/>
            <person name="Banfield J.F."/>
        </authorList>
    </citation>
    <scope>NUCLEOTIDE SEQUENCE [LARGE SCALE GENOMIC DNA]</scope>
</reference>
<dbReference type="InterPro" id="IPR001646">
    <property type="entry name" value="5peptide_repeat"/>
</dbReference>
<dbReference type="Gene3D" id="2.160.20.80">
    <property type="entry name" value="E3 ubiquitin-protein ligase SopA"/>
    <property type="match status" value="1"/>
</dbReference>
<sequence length="231" mass="24521">MLVLGIFISTGVNIALAHGGNNNFIHACVGTGVLNNGRLRIIAANGTCNANETPLDWVQVPWNSDYPLMCQNCELTAATAGNIFAGKNLSNAVLISSWFDNQDFSNTNLSGASLRSTRFPYTNMHGVNLSNTQVIVDDFTGATLTDVNFTGSYILSSFVSIDLTGSNFTNAILNNTVVNSNLTGANMTNTSLSGVDMSTNNLNQVIWSNTICPDGTNSDNNGNTCEGHLIP</sequence>
<organism evidence="2 3">
    <name type="scientific">Candidatus Woesebacteria bacterium GWB1_43_5</name>
    <dbReference type="NCBI Taxonomy" id="1802474"/>
    <lineage>
        <taxon>Bacteria</taxon>
        <taxon>Candidatus Woeseibacteriota</taxon>
    </lineage>
</organism>
<evidence type="ECO:0000313" key="2">
    <source>
        <dbReference type="EMBL" id="OGM05623.1"/>
    </source>
</evidence>
<gene>
    <name evidence="2" type="ORF">A2125_00410</name>
</gene>
<dbReference type="PANTHER" id="PTHR47485:SF1">
    <property type="entry name" value="THYLAKOID LUMENAL 17.4 KDA PROTEIN, CHLOROPLASTIC"/>
    <property type="match status" value="1"/>
</dbReference>
<dbReference type="SUPFAM" id="SSF141571">
    <property type="entry name" value="Pentapeptide repeat-like"/>
    <property type="match status" value="1"/>
</dbReference>
<dbReference type="Proteomes" id="UP000178812">
    <property type="component" value="Unassembled WGS sequence"/>
</dbReference>
<protein>
    <recommendedName>
        <fullName evidence="4">Pentapeptide repeat-containing protein</fullName>
    </recommendedName>
</protein>
<evidence type="ECO:0000256" key="1">
    <source>
        <dbReference type="ARBA" id="ARBA00022737"/>
    </source>
</evidence>
<dbReference type="Pfam" id="PF00805">
    <property type="entry name" value="Pentapeptide"/>
    <property type="match status" value="2"/>
</dbReference>
<dbReference type="AlphaFoldDB" id="A0A1F7WS29"/>
<dbReference type="EMBL" id="MGFM01000030">
    <property type="protein sequence ID" value="OGM05623.1"/>
    <property type="molecule type" value="Genomic_DNA"/>
</dbReference>
<comment type="caution">
    <text evidence="2">The sequence shown here is derived from an EMBL/GenBank/DDBJ whole genome shotgun (WGS) entry which is preliminary data.</text>
</comment>
<keyword evidence="1" id="KW-0677">Repeat</keyword>
<accession>A0A1F7WS29</accession>
<dbReference type="PANTHER" id="PTHR47485">
    <property type="entry name" value="THYLAKOID LUMENAL 17.4 KDA PROTEIN, CHLOROPLASTIC"/>
    <property type="match status" value="1"/>
</dbReference>
<evidence type="ECO:0008006" key="4">
    <source>
        <dbReference type="Google" id="ProtNLM"/>
    </source>
</evidence>
<name>A0A1F7WS29_9BACT</name>
<evidence type="ECO:0000313" key="3">
    <source>
        <dbReference type="Proteomes" id="UP000178812"/>
    </source>
</evidence>